<dbReference type="GO" id="GO:0046872">
    <property type="term" value="F:metal ion binding"/>
    <property type="evidence" value="ECO:0007669"/>
    <property type="project" value="UniProtKB-KW"/>
</dbReference>
<keyword evidence="4" id="KW-1185">Reference proteome</keyword>
<dbReference type="RefSeq" id="WP_003334561.1">
    <property type="nucleotide sequence ID" value="NZ_CP007806.1"/>
</dbReference>
<keyword evidence="3" id="KW-0223">Dioxygenase</keyword>
<dbReference type="GO" id="GO:0051213">
    <property type="term" value="F:dioxygenase activity"/>
    <property type="evidence" value="ECO:0007669"/>
    <property type="project" value="UniProtKB-KW"/>
</dbReference>
<dbReference type="InterPro" id="IPR037523">
    <property type="entry name" value="VOC_core"/>
</dbReference>
<name>A0A075R989_BRELA</name>
<proteinExistence type="predicted"/>
<dbReference type="EMBL" id="CP007806">
    <property type="protein sequence ID" value="AIG28439.1"/>
    <property type="molecule type" value="Genomic_DNA"/>
</dbReference>
<dbReference type="CDD" id="cd06587">
    <property type="entry name" value="VOC"/>
    <property type="match status" value="1"/>
</dbReference>
<evidence type="ECO:0000256" key="1">
    <source>
        <dbReference type="ARBA" id="ARBA00022723"/>
    </source>
</evidence>
<dbReference type="eggNOG" id="COG0346">
    <property type="taxonomic scope" value="Bacteria"/>
</dbReference>
<keyword evidence="3" id="KW-0560">Oxidoreductase</keyword>
<dbReference type="HOGENOM" id="CLU_139819_0_0_9"/>
<feature type="domain" description="VOC" evidence="2">
    <location>
        <begin position="6"/>
        <end position="123"/>
    </location>
</feature>
<dbReference type="PANTHER" id="PTHR36113:SF6">
    <property type="entry name" value="FOSFOMYCIN RESISTANCE PROTEIN FOSX"/>
    <property type="match status" value="1"/>
</dbReference>
<evidence type="ECO:0000259" key="2">
    <source>
        <dbReference type="PROSITE" id="PS51819"/>
    </source>
</evidence>
<protein>
    <submittedName>
        <fullName evidence="3">Putative ring-cleavage extradiol dioxygenase</fullName>
    </submittedName>
</protein>
<evidence type="ECO:0000313" key="3">
    <source>
        <dbReference type="EMBL" id="AIG28439.1"/>
    </source>
</evidence>
<dbReference type="PROSITE" id="PS51819">
    <property type="entry name" value="VOC"/>
    <property type="match status" value="1"/>
</dbReference>
<dbReference type="PANTHER" id="PTHR36113">
    <property type="entry name" value="LYASE, PUTATIVE-RELATED-RELATED"/>
    <property type="match status" value="1"/>
</dbReference>
<gene>
    <name evidence="3" type="ORF">BRLA_c041640</name>
</gene>
<dbReference type="KEGG" id="blr:BRLA_c041640"/>
<dbReference type="GeneID" id="61078084"/>
<evidence type="ECO:0000313" key="4">
    <source>
        <dbReference type="Proteomes" id="UP000005850"/>
    </source>
</evidence>
<keyword evidence="1" id="KW-0479">Metal-binding</keyword>
<dbReference type="SUPFAM" id="SSF54593">
    <property type="entry name" value="Glyoxalase/Bleomycin resistance protein/Dihydroxybiphenyl dioxygenase"/>
    <property type="match status" value="1"/>
</dbReference>
<reference evidence="3 4" key="1">
    <citation type="journal article" date="2011" name="J. Bacteriol.">
        <title>Genome sequence of Brevibacillus laterosporus LMG 15441, a pathogen of invertebrates.</title>
        <authorList>
            <person name="Djukic M."/>
            <person name="Poehlein A."/>
            <person name="Thurmer A."/>
            <person name="Daniel R."/>
        </authorList>
    </citation>
    <scope>NUCLEOTIDE SEQUENCE [LARGE SCALE GENOMIC DNA]</scope>
    <source>
        <strain evidence="3 4">LMG 15441</strain>
    </source>
</reference>
<dbReference type="STRING" id="1042163.BRLA_c041640"/>
<dbReference type="InterPro" id="IPR051332">
    <property type="entry name" value="Fosfomycin_Res_Enzymes"/>
</dbReference>
<dbReference type="Gene3D" id="3.10.180.10">
    <property type="entry name" value="2,3-Dihydroxybiphenyl 1,2-Dioxygenase, domain 1"/>
    <property type="match status" value="1"/>
</dbReference>
<dbReference type="Pfam" id="PF00903">
    <property type="entry name" value="Glyoxalase"/>
    <property type="match status" value="1"/>
</dbReference>
<dbReference type="InterPro" id="IPR004360">
    <property type="entry name" value="Glyas_Fos-R_dOase_dom"/>
</dbReference>
<dbReference type="Proteomes" id="UP000005850">
    <property type="component" value="Chromosome"/>
</dbReference>
<accession>A0A075R989</accession>
<sequence>MLQLQGVHHIALSCRNVMGVAQFFQEILEVPISLDQSGEDEPVYFNIGPYTRIGLHPTTKELNINSGHVDHIAFAVATRDELDYLVDKLEAENICYRGPIERPGSYNLYFETPDGHHLEIRLDKDEEDETDDA</sequence>
<organism evidence="3 4">
    <name type="scientific">Brevibacillus laterosporus LMG 15441</name>
    <dbReference type="NCBI Taxonomy" id="1042163"/>
    <lineage>
        <taxon>Bacteria</taxon>
        <taxon>Bacillati</taxon>
        <taxon>Bacillota</taxon>
        <taxon>Bacilli</taxon>
        <taxon>Bacillales</taxon>
        <taxon>Paenibacillaceae</taxon>
        <taxon>Brevibacillus</taxon>
    </lineage>
</organism>
<dbReference type="AlphaFoldDB" id="A0A075R989"/>
<dbReference type="InterPro" id="IPR029068">
    <property type="entry name" value="Glyas_Bleomycin-R_OHBP_Dase"/>
</dbReference>